<feature type="region of interest" description="Disordered" evidence="1">
    <location>
        <begin position="67"/>
        <end position="91"/>
    </location>
</feature>
<name>A0A3A5M7E4_9MICC</name>
<keyword evidence="3" id="KW-1185">Reference proteome</keyword>
<feature type="compositionally biased region" description="Acidic residues" evidence="1">
    <location>
        <begin position="70"/>
        <end position="82"/>
    </location>
</feature>
<evidence type="ECO:0000256" key="1">
    <source>
        <dbReference type="SAM" id="MobiDB-lite"/>
    </source>
</evidence>
<evidence type="ECO:0000313" key="3">
    <source>
        <dbReference type="Proteomes" id="UP000272560"/>
    </source>
</evidence>
<comment type="caution">
    <text evidence="2">The sequence shown here is derived from an EMBL/GenBank/DDBJ whole genome shotgun (WGS) entry which is preliminary data.</text>
</comment>
<sequence>MIIQGVITLVVGWSWLLMVLPSKGYMRQFLPGRREAAHRKIFCIAHTQIAQRKLDEAKLKFERALPGDFNESDETEDGELEGQADALTELT</sequence>
<proteinExistence type="predicted"/>
<evidence type="ECO:0000313" key="2">
    <source>
        <dbReference type="EMBL" id="RJT75414.1"/>
    </source>
</evidence>
<dbReference type="EMBL" id="QZVT01000016">
    <property type="protein sequence ID" value="RJT75414.1"/>
    <property type="molecule type" value="Genomic_DNA"/>
</dbReference>
<accession>A0A3A5M7E4</accession>
<protein>
    <submittedName>
        <fullName evidence="2">Uncharacterized protein</fullName>
    </submittedName>
</protein>
<organism evidence="2 3">
    <name type="scientific">Arthrobacter cheniae</name>
    <dbReference type="NCBI Taxonomy" id="1258888"/>
    <lineage>
        <taxon>Bacteria</taxon>
        <taxon>Bacillati</taxon>
        <taxon>Actinomycetota</taxon>
        <taxon>Actinomycetes</taxon>
        <taxon>Micrococcales</taxon>
        <taxon>Micrococcaceae</taxon>
        <taxon>Arthrobacter</taxon>
    </lineage>
</organism>
<dbReference type="Proteomes" id="UP000272560">
    <property type="component" value="Unassembled WGS sequence"/>
</dbReference>
<gene>
    <name evidence="2" type="ORF">D6T63_17860</name>
</gene>
<dbReference type="AlphaFoldDB" id="A0A3A5M7E4"/>
<reference evidence="2 3" key="1">
    <citation type="submission" date="2018-09" db="EMBL/GenBank/DDBJ databases">
        <title>Novel species of Arthrobacter.</title>
        <authorList>
            <person name="Liu Q."/>
            <person name="Xin Y.-H."/>
        </authorList>
    </citation>
    <scope>NUCLEOTIDE SEQUENCE [LARGE SCALE GENOMIC DNA]</scope>
    <source>
        <strain evidence="2 3">Hz2</strain>
    </source>
</reference>